<comment type="catalytic activity">
    <reaction evidence="29">
        <text>K(+)(in) = K(+)(out)</text>
        <dbReference type="Rhea" id="RHEA:29463"/>
        <dbReference type="ChEBI" id="CHEBI:29103"/>
    </reaction>
</comment>
<dbReference type="Ensembl" id="ENSCCAT00000056512.1">
    <property type="protein sequence ID" value="ENSCCAP00000038710.1"/>
    <property type="gene ID" value="ENSCCAG00000037184.1"/>
</dbReference>
<evidence type="ECO:0000256" key="16">
    <source>
        <dbReference type="ARBA" id="ARBA00022989"/>
    </source>
</evidence>
<evidence type="ECO:0000256" key="24">
    <source>
        <dbReference type="ARBA" id="ARBA00023273"/>
    </source>
</evidence>
<dbReference type="InterPro" id="IPR008347">
    <property type="entry name" value="TrpV1-4"/>
</dbReference>
<comment type="catalytic activity">
    <reaction evidence="31">
        <text>Ca(2+)(in) = Ca(2+)(out)</text>
        <dbReference type="Rhea" id="RHEA:29671"/>
        <dbReference type="ChEBI" id="CHEBI:29108"/>
    </reaction>
</comment>
<evidence type="ECO:0000256" key="13">
    <source>
        <dbReference type="ARBA" id="ARBA00022837"/>
    </source>
</evidence>
<dbReference type="GO" id="GO:0005516">
    <property type="term" value="F:calmodulin binding"/>
    <property type="evidence" value="ECO:0007669"/>
    <property type="project" value="UniProtKB-KW"/>
</dbReference>
<gene>
    <name evidence="36" type="primary">TRPV1</name>
</gene>
<keyword evidence="25" id="KW-0407">Ion channel</keyword>
<keyword evidence="20" id="KW-0406">Ion transport</keyword>
<dbReference type="GeneTree" id="ENSGT00940000160870"/>
<evidence type="ECO:0000256" key="33">
    <source>
        <dbReference type="SAM" id="MobiDB-lite"/>
    </source>
</evidence>
<keyword evidence="7" id="KW-0109">Calcium transport</keyword>
<evidence type="ECO:0000256" key="23">
    <source>
        <dbReference type="ARBA" id="ARBA00023257"/>
    </source>
</evidence>
<sequence length="779" mass="87762">MKKQSSTDSGAAAAPLQQDACPDPPDGDPHPGPPPTKPHLSTTRSRARLFGKGDSEEAFPAGCPHEEGELVSCPTITVSPVITIQRPGDGPTCARQLSQDSVTAGTEKILRLYDRRSIFEAVAQNNCQELESLLLFLQTSRKHLTDSEFKDPETGKTCLLKAMLNLHSGQNDTIPLLLEIARQTDSLKEFVNASYTDSYYRGQTALHIAIERRNMALVTLLVENGADVQAAANGDFFKKTEGRPGFYFGELPLSLAACTNQLGIVKFLLQNSWQPADISARDSVGNTVLHALVEVADNTADNTKFVTSMYNELLILGARLHPTLKLEELTNKKGMTPLALAAGTGKIGNRHDMLLVEPLNRLLQDKWDRFVKRIFYFNFFIYCLYMIVFTMAAYYRPVAGLPPFKMENTEDYFRVTGEILSVLGGVYFFFRGIQYFLQRRPSLKTLFVDSYSEMLFFVQSLLMLATVVLYFSHCKEYVASMVFSLALGWTNMLYYTRGFQQMGIYAVMIEKMILRDLCRFMFVYIVFLFGFSTAVVTLIEDGKNNSLPTESTSHRGRGPGCRPPDNSYNSLYSTCLELFKFTIGMGDLEFTENYDFKAVFIILLLAYVILTYILLLNMLIALMGETVNKIAQESKNIWKLQRAITILDTEKSFLKCMRKAFRSGKLLQVGYTPDGQDDYRWCFRVDEVNWTTWNTNVGIINEDPGNCEGVKRTLSFSLRSSRVSGRHWKNFALVPLLREASARDRHSAQPEEVHLQQFSGSLKPEDAEVFKNPPASGEK</sequence>
<evidence type="ECO:0000256" key="27">
    <source>
        <dbReference type="ARBA" id="ARBA00033256"/>
    </source>
</evidence>
<keyword evidence="19" id="KW-0915">Sodium</keyword>
<dbReference type="InterPro" id="IPR036770">
    <property type="entry name" value="Ankyrin_rpt-contain_sf"/>
</dbReference>
<feature type="transmembrane region" description="Helical" evidence="34">
    <location>
        <begin position="517"/>
        <end position="539"/>
    </location>
</feature>
<dbReference type="Proteomes" id="UP000233040">
    <property type="component" value="Unassembled WGS sequence"/>
</dbReference>
<evidence type="ECO:0000256" key="19">
    <source>
        <dbReference type="ARBA" id="ARBA00023053"/>
    </source>
</evidence>
<feature type="compositionally biased region" description="Basic and acidic residues" evidence="33">
    <location>
        <begin position="745"/>
        <end position="754"/>
    </location>
</feature>
<keyword evidence="14" id="KW-0067">ATP-binding</keyword>
<dbReference type="Pfam" id="PF00520">
    <property type="entry name" value="Ion_trans"/>
    <property type="match status" value="1"/>
</dbReference>
<accession>A0A2K5SE87</accession>
<dbReference type="PANTHER" id="PTHR10582:SF17">
    <property type="entry name" value="TRANSIENT RECEPTOR POTENTIAL CATION CHANNEL SUBFAMILY V MEMBER 1"/>
    <property type="match status" value="1"/>
</dbReference>
<feature type="transmembrane region" description="Helical" evidence="34">
    <location>
        <begin position="415"/>
        <end position="433"/>
    </location>
</feature>
<dbReference type="InterPro" id="IPR005821">
    <property type="entry name" value="Ion_trans_dom"/>
</dbReference>
<feature type="transmembrane region" description="Helical" evidence="34">
    <location>
        <begin position="454"/>
        <end position="471"/>
    </location>
</feature>
<evidence type="ECO:0000256" key="25">
    <source>
        <dbReference type="ARBA" id="ARBA00023303"/>
    </source>
</evidence>
<dbReference type="FunFam" id="1.25.40.20:FF:000018">
    <property type="entry name" value="Transient receptor potential cation channel subfamily V member 1"/>
    <property type="match status" value="1"/>
</dbReference>
<keyword evidence="21 34" id="KW-0472">Membrane</keyword>
<evidence type="ECO:0000256" key="28">
    <source>
        <dbReference type="ARBA" id="ARBA00034269"/>
    </source>
</evidence>
<evidence type="ECO:0000256" key="6">
    <source>
        <dbReference type="ARBA" id="ARBA00022553"/>
    </source>
</evidence>
<evidence type="ECO:0000256" key="9">
    <source>
        <dbReference type="ARBA" id="ARBA00022692"/>
    </source>
</evidence>
<evidence type="ECO:0000256" key="4">
    <source>
        <dbReference type="ARBA" id="ARBA00022448"/>
    </source>
</evidence>
<keyword evidence="11" id="KW-0677">Repeat</keyword>
<evidence type="ECO:0000256" key="20">
    <source>
        <dbReference type="ARBA" id="ARBA00023065"/>
    </source>
</evidence>
<feature type="transmembrane region" description="Helical" evidence="34">
    <location>
        <begin position="598"/>
        <end position="622"/>
    </location>
</feature>
<dbReference type="PROSITE" id="PS50297">
    <property type="entry name" value="ANK_REP_REGION"/>
    <property type="match status" value="1"/>
</dbReference>
<organism evidence="36 37">
    <name type="scientific">Cebus imitator</name>
    <name type="common">Panamanian white-faced capuchin</name>
    <name type="synonym">Cebus capucinus imitator</name>
    <dbReference type="NCBI Taxonomy" id="2715852"/>
    <lineage>
        <taxon>Eukaryota</taxon>
        <taxon>Metazoa</taxon>
        <taxon>Chordata</taxon>
        <taxon>Craniata</taxon>
        <taxon>Vertebrata</taxon>
        <taxon>Euteleostomi</taxon>
        <taxon>Mammalia</taxon>
        <taxon>Eutheria</taxon>
        <taxon>Euarchontoglires</taxon>
        <taxon>Primates</taxon>
        <taxon>Haplorrhini</taxon>
        <taxon>Platyrrhini</taxon>
        <taxon>Cebidae</taxon>
        <taxon>Cebinae</taxon>
        <taxon>Cebus</taxon>
    </lineage>
</organism>
<dbReference type="GO" id="GO:0005524">
    <property type="term" value="F:ATP binding"/>
    <property type="evidence" value="ECO:0007669"/>
    <property type="project" value="UniProtKB-KW"/>
</dbReference>
<dbReference type="AlphaFoldDB" id="A0A2K5SE87"/>
<keyword evidence="24" id="KW-0966">Cell projection</keyword>
<evidence type="ECO:0000256" key="26">
    <source>
        <dbReference type="ARBA" id="ARBA00031766"/>
    </source>
</evidence>
<feature type="transmembrane region" description="Helical" evidence="34">
    <location>
        <begin position="374"/>
        <end position="395"/>
    </location>
</feature>
<feature type="region of interest" description="Disordered" evidence="33">
    <location>
        <begin position="1"/>
        <end position="44"/>
    </location>
</feature>
<dbReference type="GO" id="GO:0032591">
    <property type="term" value="C:dendritic spine membrane"/>
    <property type="evidence" value="ECO:0007669"/>
    <property type="project" value="UniProtKB-SubCell"/>
</dbReference>
<keyword evidence="18 32" id="KW-0040">ANK repeat</keyword>
<keyword evidence="10" id="KW-0479">Metal-binding</keyword>
<dbReference type="Gene3D" id="1.10.287.70">
    <property type="match status" value="1"/>
</dbReference>
<evidence type="ECO:0000256" key="14">
    <source>
        <dbReference type="ARBA" id="ARBA00022840"/>
    </source>
</evidence>
<evidence type="ECO:0000256" key="22">
    <source>
        <dbReference type="ARBA" id="ARBA00023180"/>
    </source>
</evidence>
<evidence type="ECO:0000256" key="17">
    <source>
        <dbReference type="ARBA" id="ARBA00023018"/>
    </source>
</evidence>
<comment type="catalytic activity">
    <reaction evidence="30">
        <text>Na(+)(in) = Na(+)(out)</text>
        <dbReference type="Rhea" id="RHEA:34963"/>
        <dbReference type="ChEBI" id="CHEBI:29101"/>
    </reaction>
</comment>
<keyword evidence="16 34" id="KW-1133">Transmembrane helix</keyword>
<evidence type="ECO:0000256" key="12">
    <source>
        <dbReference type="ARBA" id="ARBA00022741"/>
    </source>
</evidence>
<evidence type="ECO:0000256" key="7">
    <source>
        <dbReference type="ARBA" id="ARBA00022568"/>
    </source>
</evidence>
<dbReference type="GO" id="GO:0046872">
    <property type="term" value="F:metal ion binding"/>
    <property type="evidence" value="ECO:0007669"/>
    <property type="project" value="UniProtKB-KW"/>
</dbReference>
<keyword evidence="4" id="KW-0813">Transport</keyword>
<feature type="repeat" description="ANK" evidence="32">
    <location>
        <begin position="201"/>
        <end position="233"/>
    </location>
</feature>
<name>A0A2K5SE87_CEBIM</name>
<keyword evidence="12" id="KW-0547">Nucleotide-binding</keyword>
<comment type="similarity">
    <text evidence="2">Belongs to the transient receptor (TC 1.A.4) family. TrpV subfamily. TRPV1 sub-subfamily.</text>
</comment>
<comment type="subcellular location">
    <subcellularLocation>
        <location evidence="1">Cell projection</location>
        <location evidence="1">Dendritic spine membrane</location>
        <topology evidence="1">Multi-pass membrane protein</topology>
    </subcellularLocation>
</comment>
<dbReference type="InterPro" id="IPR002110">
    <property type="entry name" value="Ankyrin_rpt"/>
</dbReference>
<evidence type="ECO:0000259" key="35">
    <source>
        <dbReference type="Pfam" id="PF00520"/>
    </source>
</evidence>
<dbReference type="InterPro" id="IPR024862">
    <property type="entry name" value="TRPV"/>
</dbReference>
<dbReference type="Pfam" id="PF12796">
    <property type="entry name" value="Ank_2"/>
    <property type="match status" value="1"/>
</dbReference>
<evidence type="ECO:0000256" key="32">
    <source>
        <dbReference type="PROSITE-ProRule" id="PRU00023"/>
    </source>
</evidence>
<keyword evidence="22" id="KW-0325">Glycoprotein</keyword>
<dbReference type="PRINTS" id="PR01768">
    <property type="entry name" value="TRPVRECEPTOR"/>
</dbReference>
<feature type="transmembrane region" description="Helical" evidence="34">
    <location>
        <begin position="477"/>
        <end position="496"/>
    </location>
</feature>
<evidence type="ECO:0000256" key="29">
    <source>
        <dbReference type="ARBA" id="ARBA00034430"/>
    </source>
</evidence>
<feature type="region of interest" description="Disordered" evidence="33">
    <location>
        <begin position="745"/>
        <end position="779"/>
    </location>
</feature>
<keyword evidence="9 34" id="KW-0812">Transmembrane</keyword>
<proteinExistence type="inferred from homology"/>
<dbReference type="PROSITE" id="PS50088">
    <property type="entry name" value="ANK_REPEAT"/>
    <property type="match status" value="1"/>
</dbReference>
<dbReference type="SMART" id="SM00248">
    <property type="entry name" value="ANK"/>
    <property type="match status" value="3"/>
</dbReference>
<dbReference type="GO" id="GO:0098703">
    <property type="term" value="P:calcium ion import across plasma membrane"/>
    <property type="evidence" value="ECO:0007669"/>
    <property type="project" value="TreeGrafter"/>
</dbReference>
<feature type="domain" description="Ion transport" evidence="35">
    <location>
        <begin position="375"/>
        <end position="634"/>
    </location>
</feature>
<dbReference type="GO" id="GO:0005262">
    <property type="term" value="F:calcium channel activity"/>
    <property type="evidence" value="ECO:0007669"/>
    <property type="project" value="UniProtKB-KW"/>
</dbReference>
<evidence type="ECO:0000256" key="15">
    <source>
        <dbReference type="ARBA" id="ARBA00022860"/>
    </source>
</evidence>
<evidence type="ECO:0000256" key="31">
    <source>
        <dbReference type="ARBA" id="ARBA00036634"/>
    </source>
</evidence>
<keyword evidence="37" id="KW-1185">Reference proteome</keyword>
<keyword evidence="23" id="KW-0628">Postsynaptic cell membrane</keyword>
<evidence type="ECO:0000256" key="1">
    <source>
        <dbReference type="ARBA" id="ARBA00004332"/>
    </source>
</evidence>
<evidence type="ECO:0000256" key="8">
    <source>
        <dbReference type="ARBA" id="ARBA00022673"/>
    </source>
</evidence>
<evidence type="ECO:0000256" key="21">
    <source>
        <dbReference type="ARBA" id="ARBA00023136"/>
    </source>
</evidence>
<evidence type="ECO:0000313" key="36">
    <source>
        <dbReference type="Ensembl" id="ENSCCAP00000038710.1"/>
    </source>
</evidence>
<evidence type="ECO:0000313" key="37">
    <source>
        <dbReference type="Proteomes" id="UP000233040"/>
    </source>
</evidence>
<keyword evidence="17" id="KW-0770">Synapse</keyword>
<dbReference type="FunFam" id="1.10.287.70:FF:000074">
    <property type="entry name" value="Transient receptor potential cation channel subfamily V member 1"/>
    <property type="match status" value="1"/>
</dbReference>
<keyword evidence="8" id="KW-0107">Calcium channel</keyword>
<evidence type="ECO:0000256" key="11">
    <source>
        <dbReference type="ARBA" id="ARBA00022737"/>
    </source>
</evidence>
<evidence type="ECO:0000256" key="3">
    <source>
        <dbReference type="ARBA" id="ARBA00015942"/>
    </source>
</evidence>
<keyword evidence="6" id="KW-0597">Phosphoprotein</keyword>
<keyword evidence="13" id="KW-0106">Calcium</keyword>
<evidence type="ECO:0000256" key="18">
    <source>
        <dbReference type="ARBA" id="ARBA00023043"/>
    </source>
</evidence>
<dbReference type="SUPFAM" id="SSF48403">
    <property type="entry name" value="Ankyrin repeat"/>
    <property type="match status" value="1"/>
</dbReference>
<evidence type="ECO:0000256" key="34">
    <source>
        <dbReference type="SAM" id="Phobius"/>
    </source>
</evidence>
<evidence type="ECO:0000256" key="30">
    <source>
        <dbReference type="ARBA" id="ARBA00036239"/>
    </source>
</evidence>
<protein>
    <recommendedName>
        <fullName evidence="3">Transient receptor potential cation channel subfamily V member 1</fullName>
    </recommendedName>
    <alternativeName>
        <fullName evidence="27">Osm-9-like TRP channel 1</fullName>
    </alternativeName>
    <alternativeName>
        <fullName evidence="26">Vanilloid receptor 1</fullName>
    </alternativeName>
</protein>
<dbReference type="Gene3D" id="1.25.40.20">
    <property type="entry name" value="Ankyrin repeat-containing domain"/>
    <property type="match status" value="1"/>
</dbReference>
<evidence type="ECO:0000256" key="2">
    <source>
        <dbReference type="ARBA" id="ARBA00010374"/>
    </source>
</evidence>
<comment type="catalytic activity">
    <reaction evidence="28">
        <text>Mg(2+)(in) = Mg(2+)(out)</text>
        <dbReference type="Rhea" id="RHEA:29827"/>
        <dbReference type="ChEBI" id="CHEBI:18420"/>
    </reaction>
</comment>
<keyword evidence="15" id="KW-0112">Calmodulin-binding</keyword>
<evidence type="ECO:0000256" key="10">
    <source>
        <dbReference type="ARBA" id="ARBA00022723"/>
    </source>
</evidence>
<reference evidence="36" key="1">
    <citation type="submission" date="2025-08" db="UniProtKB">
        <authorList>
            <consortium name="Ensembl"/>
        </authorList>
    </citation>
    <scope>IDENTIFICATION</scope>
</reference>
<dbReference type="Pfam" id="PF00023">
    <property type="entry name" value="Ank"/>
    <property type="match status" value="1"/>
</dbReference>
<dbReference type="PANTHER" id="PTHR10582">
    <property type="entry name" value="TRANSIENT RECEPTOR POTENTIAL ION CHANNEL PROTEIN"/>
    <property type="match status" value="1"/>
</dbReference>
<evidence type="ECO:0000256" key="5">
    <source>
        <dbReference type="ARBA" id="ARBA00022475"/>
    </source>
</evidence>
<keyword evidence="5" id="KW-1003">Cell membrane</keyword>
<reference evidence="36" key="2">
    <citation type="submission" date="2025-09" db="UniProtKB">
        <authorList>
            <consortium name="Ensembl"/>
        </authorList>
    </citation>
    <scope>IDENTIFICATION</scope>
</reference>